<evidence type="ECO:0000313" key="2">
    <source>
        <dbReference type="EMBL" id="KKQ43968.1"/>
    </source>
</evidence>
<dbReference type="Proteomes" id="UP000034603">
    <property type="component" value="Unassembled WGS sequence"/>
</dbReference>
<evidence type="ECO:0000313" key="3">
    <source>
        <dbReference type="Proteomes" id="UP000034603"/>
    </source>
</evidence>
<dbReference type="AlphaFoldDB" id="A0A0G0HLB4"/>
<dbReference type="InterPro" id="IPR005122">
    <property type="entry name" value="Uracil-DNA_glycosylase-like"/>
</dbReference>
<dbReference type="SUPFAM" id="SSF52141">
    <property type="entry name" value="Uracil-DNA glycosylase-like"/>
    <property type="match status" value="1"/>
</dbReference>
<protein>
    <recommendedName>
        <fullName evidence="1">Uracil-DNA glycosylase-like domain-containing protein</fullName>
    </recommendedName>
</protein>
<evidence type="ECO:0000259" key="1">
    <source>
        <dbReference type="Pfam" id="PF03167"/>
    </source>
</evidence>
<dbReference type="Pfam" id="PF03167">
    <property type="entry name" value="UDG"/>
    <property type="match status" value="1"/>
</dbReference>
<name>A0A0G0HLB4_9BACT</name>
<sequence>MSETHPFGFFIPKNTKYLFLGSFPGKREYGYEWFFANKRNQFWSILENVYETELRTKEEQQEVFTKLRMAISDIILECDRKANNNSDTNLKGLKINSEAITNVIINYKIEAVYFSSRFAEKLFRRYFKELISKFPKIKLVTLPSPSPRYAIINKSEKINIYKKLLPKLPKSKPQTF</sequence>
<reference evidence="2 3" key="1">
    <citation type="journal article" date="2015" name="Nature">
        <title>rRNA introns, odd ribosomes, and small enigmatic genomes across a large radiation of phyla.</title>
        <authorList>
            <person name="Brown C.T."/>
            <person name="Hug L.A."/>
            <person name="Thomas B.C."/>
            <person name="Sharon I."/>
            <person name="Castelle C.J."/>
            <person name="Singh A."/>
            <person name="Wilkins M.J."/>
            <person name="Williams K.H."/>
            <person name="Banfield J.F."/>
        </authorList>
    </citation>
    <scope>NUCLEOTIDE SEQUENCE [LARGE SCALE GENOMIC DNA]</scope>
</reference>
<dbReference type="Gene3D" id="3.40.470.10">
    <property type="entry name" value="Uracil-DNA glycosylase-like domain"/>
    <property type="match status" value="1"/>
</dbReference>
<comment type="caution">
    <text evidence="2">The sequence shown here is derived from an EMBL/GenBank/DDBJ whole genome shotgun (WGS) entry which is preliminary data.</text>
</comment>
<dbReference type="InterPro" id="IPR036895">
    <property type="entry name" value="Uracil-DNA_glycosylase-like_sf"/>
</dbReference>
<proteinExistence type="predicted"/>
<feature type="domain" description="Uracil-DNA glycosylase-like" evidence="1">
    <location>
        <begin position="11"/>
        <end position="158"/>
    </location>
</feature>
<accession>A0A0G0HLB4</accession>
<gene>
    <name evidence="2" type="ORF">US62_C0037G0005</name>
</gene>
<dbReference type="EMBL" id="LBTR01000037">
    <property type="protein sequence ID" value="KKQ43968.1"/>
    <property type="molecule type" value="Genomic_DNA"/>
</dbReference>
<organism evidence="2 3">
    <name type="scientific">Candidatus Woesebacteria bacterium GW2011_GWA1_37_8</name>
    <dbReference type="NCBI Taxonomy" id="1618546"/>
    <lineage>
        <taxon>Bacteria</taxon>
        <taxon>Candidatus Woeseibacteriota</taxon>
    </lineage>
</organism>